<dbReference type="RefSeq" id="WP_094907367.1">
    <property type="nucleotide sequence ID" value="NZ_NPEZ01000010.1"/>
</dbReference>
<reference evidence="1 2" key="1">
    <citation type="submission" date="2017-07" db="EMBL/GenBank/DDBJ databases">
        <title>Shotgun whole genome sequences of three halophilic bacterial isolates.</title>
        <authorList>
            <person name="Pozzo T."/>
            <person name="Higdon S.M."/>
            <person name="Quillaguaman J."/>
        </authorList>
    </citation>
    <scope>NUCLEOTIDE SEQUENCE [LARGE SCALE GENOMIC DNA]</scope>
    <source>
        <strain evidence="1 2">BU-1</strain>
    </source>
</reference>
<evidence type="ECO:0000313" key="2">
    <source>
        <dbReference type="Proteomes" id="UP000216682"/>
    </source>
</evidence>
<dbReference type="Proteomes" id="UP000216682">
    <property type="component" value="Unassembled WGS sequence"/>
</dbReference>
<dbReference type="EMBL" id="NPEZ01000010">
    <property type="protein sequence ID" value="OZT76211.1"/>
    <property type="molecule type" value="Genomic_DNA"/>
</dbReference>
<gene>
    <name evidence="1" type="ORF">CFN03_12820</name>
</gene>
<protein>
    <submittedName>
        <fullName evidence="1">Uncharacterized protein</fullName>
    </submittedName>
</protein>
<proteinExistence type="predicted"/>
<dbReference type="AlphaFoldDB" id="A0A265E3R9"/>
<accession>A0A265E3R9</accession>
<evidence type="ECO:0000313" key="1">
    <source>
        <dbReference type="EMBL" id="OZT76211.1"/>
    </source>
</evidence>
<organism evidence="1 2">
    <name type="scientific">Salinicoccus roseus</name>
    <dbReference type="NCBI Taxonomy" id="45670"/>
    <lineage>
        <taxon>Bacteria</taxon>
        <taxon>Bacillati</taxon>
        <taxon>Bacillota</taxon>
        <taxon>Bacilli</taxon>
        <taxon>Bacillales</taxon>
        <taxon>Staphylococcaceae</taxon>
        <taxon>Salinicoccus</taxon>
    </lineage>
</organism>
<name>A0A265E3R9_9STAP</name>
<sequence>MQEQPAFATLVQAIQNLEYKAQEEPLDILFERLKPKIQQALFQTSPDRREDLEQEIRIKLMEIARNYQWKEGPEIDHFIRWD</sequence>
<comment type="caution">
    <text evidence="1">The sequence shown here is derived from an EMBL/GenBank/DDBJ whole genome shotgun (WGS) entry which is preliminary data.</text>
</comment>